<name>A0A9Q4L380_9EURY</name>
<feature type="compositionally biased region" description="Basic and acidic residues" evidence="1">
    <location>
        <begin position="17"/>
        <end position="28"/>
    </location>
</feature>
<proteinExistence type="predicted"/>
<dbReference type="Proteomes" id="UP001154061">
    <property type="component" value="Unassembled WGS sequence"/>
</dbReference>
<dbReference type="AlphaFoldDB" id="A0A9Q4L380"/>
<accession>A0A9Q4L380</accession>
<comment type="caution">
    <text evidence="2">The sequence shown here is derived from an EMBL/GenBank/DDBJ whole genome shotgun (WGS) entry which is preliminary data.</text>
</comment>
<evidence type="ECO:0000256" key="1">
    <source>
        <dbReference type="SAM" id="MobiDB-lite"/>
    </source>
</evidence>
<dbReference type="RefSeq" id="WP_277521556.1">
    <property type="nucleotide sequence ID" value="NZ_JAMQOT010000003.1"/>
</dbReference>
<feature type="region of interest" description="Disordered" evidence="1">
    <location>
        <begin position="1"/>
        <end position="45"/>
    </location>
</feature>
<organism evidence="2 3">
    <name type="scientific">Natrinema salsiterrestre</name>
    <dbReference type="NCBI Taxonomy" id="2950540"/>
    <lineage>
        <taxon>Archaea</taxon>
        <taxon>Methanobacteriati</taxon>
        <taxon>Methanobacteriota</taxon>
        <taxon>Stenosarchaea group</taxon>
        <taxon>Halobacteria</taxon>
        <taxon>Halobacteriales</taxon>
        <taxon>Natrialbaceae</taxon>
        <taxon>Natrinema</taxon>
    </lineage>
</organism>
<dbReference type="EMBL" id="JAMQOT010000003">
    <property type="protein sequence ID" value="MDF9746038.1"/>
    <property type="molecule type" value="Genomic_DNA"/>
</dbReference>
<evidence type="ECO:0000313" key="2">
    <source>
        <dbReference type="EMBL" id="MDF9746038.1"/>
    </source>
</evidence>
<protein>
    <submittedName>
        <fullName evidence="2">Uncharacterized protein</fullName>
    </submittedName>
</protein>
<reference evidence="2" key="1">
    <citation type="submission" date="2022-06" db="EMBL/GenBank/DDBJ databases">
        <title>Natrinema sp. a new haloarchaeum isolate from saline soil.</title>
        <authorList>
            <person name="Strakova D."/>
            <person name="Galisteo C."/>
            <person name="Sanchez-Porro C."/>
            <person name="Ventosa A."/>
        </authorList>
    </citation>
    <scope>NUCLEOTIDE SEQUENCE</scope>
    <source>
        <strain evidence="2">S1CR25-10</strain>
    </source>
</reference>
<evidence type="ECO:0000313" key="3">
    <source>
        <dbReference type="Proteomes" id="UP001154061"/>
    </source>
</evidence>
<gene>
    <name evidence="2" type="ORF">NDI89_10640</name>
</gene>
<sequence>MRRDAIRTSRSRRRRTRLEQPDSGRIESQRSVATVRTDADRVIAP</sequence>
<keyword evidence="3" id="KW-1185">Reference proteome</keyword>